<organism evidence="2 3">
    <name type="scientific">Vitis vinifera</name>
    <name type="common">Grape</name>
    <dbReference type="NCBI Taxonomy" id="29760"/>
    <lineage>
        <taxon>Eukaryota</taxon>
        <taxon>Viridiplantae</taxon>
        <taxon>Streptophyta</taxon>
        <taxon>Embryophyta</taxon>
        <taxon>Tracheophyta</taxon>
        <taxon>Spermatophyta</taxon>
        <taxon>Magnoliopsida</taxon>
        <taxon>eudicotyledons</taxon>
        <taxon>Gunneridae</taxon>
        <taxon>Pentapetalae</taxon>
        <taxon>rosids</taxon>
        <taxon>Vitales</taxon>
        <taxon>Vitaceae</taxon>
        <taxon>Viteae</taxon>
        <taxon>Vitis</taxon>
    </lineage>
</organism>
<proteinExistence type="predicted"/>
<protein>
    <submittedName>
        <fullName evidence="2">Protein ROOT HAIR defective 3-like 2</fullName>
    </submittedName>
</protein>
<feature type="compositionally biased region" description="Pro residues" evidence="1">
    <location>
        <begin position="42"/>
        <end position="51"/>
    </location>
</feature>
<reference evidence="2 3" key="1">
    <citation type="journal article" date="2018" name="PLoS Genet.">
        <title>Population sequencing reveals clonal diversity and ancestral inbreeding in the grapevine cultivar Chardonnay.</title>
        <authorList>
            <person name="Roach M.J."/>
            <person name="Johnson D.L."/>
            <person name="Bohlmann J."/>
            <person name="van Vuuren H.J."/>
            <person name="Jones S.J."/>
            <person name="Pretorius I.S."/>
            <person name="Schmidt S.A."/>
            <person name="Borneman A.R."/>
        </authorList>
    </citation>
    <scope>NUCLEOTIDE SEQUENCE [LARGE SCALE GENOMIC DNA]</scope>
    <source>
        <strain evidence="3">cv. Chardonnay</strain>
        <tissue evidence="2">Leaf</tissue>
    </source>
</reference>
<accession>A0A438H194</accession>
<dbReference type="Proteomes" id="UP000288805">
    <property type="component" value="Unassembled WGS sequence"/>
</dbReference>
<name>A0A438H194_VITVI</name>
<feature type="compositionally biased region" description="Basic and acidic residues" evidence="1">
    <location>
        <begin position="86"/>
        <end position="102"/>
    </location>
</feature>
<dbReference type="OrthoDB" id="1597724at2759"/>
<feature type="compositionally biased region" description="Low complexity" evidence="1">
    <location>
        <begin position="74"/>
        <end position="83"/>
    </location>
</feature>
<evidence type="ECO:0000313" key="3">
    <source>
        <dbReference type="Proteomes" id="UP000288805"/>
    </source>
</evidence>
<evidence type="ECO:0000313" key="2">
    <source>
        <dbReference type="EMBL" id="RVW78169.1"/>
    </source>
</evidence>
<sequence length="102" mass="11247">MDILMLHDSQWLAGLLAISSRFLPTVMNLLRRLAEEAQGNPTPQPPRPPPHLAYQSSRHHTQQSNPAFSLFPDSSVSSNISSSDGGIEHSEPQPDTKAKYKS</sequence>
<comment type="caution">
    <text evidence="2">The sequence shown here is derived from an EMBL/GenBank/DDBJ whole genome shotgun (WGS) entry which is preliminary data.</text>
</comment>
<evidence type="ECO:0000256" key="1">
    <source>
        <dbReference type="SAM" id="MobiDB-lite"/>
    </source>
</evidence>
<dbReference type="AlphaFoldDB" id="A0A438H194"/>
<feature type="region of interest" description="Disordered" evidence="1">
    <location>
        <begin position="34"/>
        <end position="102"/>
    </location>
</feature>
<gene>
    <name evidence="2" type="primary">VvCHDp001174_4</name>
    <name evidence="2" type="ORF">CK203_058442</name>
</gene>
<dbReference type="EMBL" id="QGNW01000300">
    <property type="protein sequence ID" value="RVW78169.1"/>
    <property type="molecule type" value="Genomic_DNA"/>
</dbReference>